<sequence>MGLEEADRHVCHSAFLPTGALARGWTQSAQDAQDFVFKGDFCFEVAQLRMPFCHAPQQARQVTVPGQLLAVRDPIAFVIRRRDVALRLQRTQGFAHRHPADLEGIGNGLLREPFTRFKSSVHDGCAQRFFNGLAGQRYGLCHTVGQVLKHLLSVQFLRTVVDHVLHLFNGCELAPAP</sequence>
<keyword evidence="1" id="KW-0614">Plasmid</keyword>
<gene>
    <name evidence="1" type="ORF">CFBP3846_P500059</name>
</gene>
<reference evidence="1 2" key="1">
    <citation type="submission" date="2017-11" db="EMBL/GenBank/DDBJ databases">
        <authorList>
            <person name="Blom J."/>
        </authorList>
    </citation>
    <scope>NUCLEOTIDE SEQUENCE [LARGE SCALE GENOMIC DNA]</scope>
    <source>
        <strain evidence="1 2">CFBP3846</strain>
        <plasmid evidence="2">pp5</plasmid>
    </source>
</reference>
<accession>A0ABY1UGP4</accession>
<evidence type="ECO:0000313" key="1">
    <source>
        <dbReference type="EMBL" id="SOS31002.1"/>
    </source>
</evidence>
<proteinExistence type="predicted"/>
<evidence type="ECO:0000313" key="2">
    <source>
        <dbReference type="Proteomes" id="UP000239665"/>
    </source>
</evidence>
<dbReference type="Proteomes" id="UP000239665">
    <property type="component" value="Plasmid PP5"/>
</dbReference>
<organism evidence="1 2">
    <name type="scientific">Pseudomonas syringae pv. avii</name>
    <dbReference type="NCBI Taxonomy" id="663959"/>
    <lineage>
        <taxon>Bacteria</taxon>
        <taxon>Pseudomonadati</taxon>
        <taxon>Pseudomonadota</taxon>
        <taxon>Gammaproteobacteria</taxon>
        <taxon>Pseudomonadales</taxon>
        <taxon>Pseudomonadaceae</taxon>
        <taxon>Pseudomonas</taxon>
        <taxon>Pseudomonas syringae</taxon>
    </lineage>
</organism>
<keyword evidence="2" id="KW-1185">Reference proteome</keyword>
<name>A0ABY1UGP4_PSESX</name>
<protein>
    <submittedName>
        <fullName evidence="1">Uncharacterized protein</fullName>
    </submittedName>
</protein>
<geneLocation type="plasmid" evidence="2">
    <name>pp5</name>
</geneLocation>
<dbReference type="EMBL" id="LT963407">
    <property type="protein sequence ID" value="SOS31002.1"/>
    <property type="molecule type" value="Genomic_DNA"/>
</dbReference>